<organism evidence="13 14">
    <name type="scientific">Hondaea fermentalgiana</name>
    <dbReference type="NCBI Taxonomy" id="2315210"/>
    <lineage>
        <taxon>Eukaryota</taxon>
        <taxon>Sar</taxon>
        <taxon>Stramenopiles</taxon>
        <taxon>Bigyra</taxon>
        <taxon>Labyrinthulomycetes</taxon>
        <taxon>Thraustochytrida</taxon>
        <taxon>Thraustochytriidae</taxon>
        <taxon>Hondaea</taxon>
    </lineage>
</organism>
<dbReference type="SUPFAM" id="SSF51735">
    <property type="entry name" value="NAD(P)-binding Rossmann-fold domains"/>
    <property type="match status" value="1"/>
</dbReference>
<dbReference type="SUPFAM" id="SSF48179">
    <property type="entry name" value="6-phosphogluconate dehydrogenase C-terminal domain-like"/>
    <property type="match status" value="2"/>
</dbReference>
<evidence type="ECO:0000259" key="11">
    <source>
        <dbReference type="Pfam" id="PF00725"/>
    </source>
</evidence>
<dbReference type="FunFam" id="3.40.50.720:FF:000009">
    <property type="entry name" value="Fatty oxidation complex, alpha subunit"/>
    <property type="match status" value="1"/>
</dbReference>
<evidence type="ECO:0000256" key="7">
    <source>
        <dbReference type="ARBA" id="ARBA00023027"/>
    </source>
</evidence>
<comment type="pathway">
    <text evidence="1">Lipid metabolism; fatty acid beta-oxidation.</text>
</comment>
<dbReference type="Gene3D" id="1.10.1040.50">
    <property type="match status" value="1"/>
</dbReference>
<accession>A0A2R5G6Q9</accession>
<feature type="domain" description="3-hydroxyacyl-CoA dehydrogenase C-terminal" evidence="11">
    <location>
        <begin position="533"/>
        <end position="628"/>
    </location>
</feature>
<dbReference type="Proteomes" id="UP000241890">
    <property type="component" value="Unassembled WGS sequence"/>
</dbReference>
<keyword evidence="10" id="KW-0511">Multifunctional enzyme</keyword>
<dbReference type="InterPro" id="IPR008927">
    <property type="entry name" value="6-PGluconate_DH-like_C_sf"/>
</dbReference>
<evidence type="ECO:0000313" key="14">
    <source>
        <dbReference type="Proteomes" id="UP000241890"/>
    </source>
</evidence>
<dbReference type="InterPro" id="IPR036291">
    <property type="entry name" value="NAD(P)-bd_dom_sf"/>
</dbReference>
<dbReference type="AlphaFoldDB" id="A0A2R5G6Q9"/>
<proteinExistence type="inferred from homology"/>
<evidence type="ECO:0000259" key="12">
    <source>
        <dbReference type="Pfam" id="PF02737"/>
    </source>
</evidence>
<comment type="similarity">
    <text evidence="3">In the N-terminal section; belongs to the enoyl-CoA hydratase/isomerase family.</text>
</comment>
<feature type="domain" description="3-hydroxyacyl-CoA dehydrogenase NAD binding" evidence="12">
    <location>
        <begin position="348"/>
        <end position="531"/>
    </location>
</feature>
<sequence>MQLAARRAGGLLAGATSKAVPAGVATQRTAALSAAATGGRFSLEKVDDVAVVTLDDPESKVNTISTKMQAEFSELLDTLEQDSSIKAAVLISGKKDNFIAGADIKELDNMKSAADAEAASKMGQAMCDRLANSKKPIVAAINGSCLGGGLEVAMACTYRIATSNKKTSLGLPEVQLGLLPGAGGTQRLPQLVGIQAALPMILTGSPAKPDKAKRMGLVNEVVDPHALRTSAIAAAKEIAEGSLKVKGKKKNIVGRILEDNPLGRMVLFDQASKQALKQSGGLYPAIPKILEVVRAGADNGPKAGFAAESKAFGELTQTEVSENLRGIFFGSTALKQNKFGKPEQPVKKLAVIGAGLMGAGIAQVTTMKKMDVILKDVNEKGLSRGLNQIQGELDKRVKKRKMTPYDRDAAMSRIVGLTNESAWQTHFKTVDLAIEAVLEEIGLKHRVIQELEENLPSDAIIATNTSAIPIADIAKGAKRPENVLGMHYFSPVPSMPLLEIIPHEGTSKEVISKAVDFGMKQGKTVVVCKDVPGFFVNRCLATSMAATTGLLVEGTPFEDIDKAMKKFGNPVGPVTLCDEVGMDVAMHVEHTMAADLGVRMTGGEPKLLQALVDAGLLGRKAGKGFFVYPKGKGKKTVNAEAEKIIAKFKRDGPKLDEEEIQKRVAYPFINEALYCIQDEVVATPVDANMASIMGAGIGIPRGGPIKVFDRLGQKWVDDMNRMADLYGEQFVPAPIAVDYAKAGKTFL</sequence>
<keyword evidence="5" id="KW-0276">Fatty acid metabolism</keyword>
<feature type="domain" description="3-hydroxyacyl-CoA dehydrogenase C-terminal" evidence="11">
    <location>
        <begin position="662"/>
        <end position="744"/>
    </location>
</feature>
<dbReference type="SUPFAM" id="SSF52096">
    <property type="entry name" value="ClpP/crotonase"/>
    <property type="match status" value="1"/>
</dbReference>
<dbReference type="FunFam" id="3.90.226.10:FF:000011">
    <property type="entry name" value="Fatty acid oxidation complex subunit alpha"/>
    <property type="match status" value="1"/>
</dbReference>
<dbReference type="EMBL" id="BEYU01000019">
    <property type="protein sequence ID" value="GBG26215.1"/>
    <property type="molecule type" value="Genomic_DNA"/>
</dbReference>
<dbReference type="Pfam" id="PF00725">
    <property type="entry name" value="3HCDH"/>
    <property type="match status" value="2"/>
</dbReference>
<comment type="caution">
    <text evidence="13">The sequence shown here is derived from an EMBL/GenBank/DDBJ whole genome shotgun (WGS) entry which is preliminary data.</text>
</comment>
<comment type="similarity">
    <text evidence="2">In the central section; belongs to the 3-hydroxyacyl-CoA dehydrogenase family.</text>
</comment>
<keyword evidence="6" id="KW-0560">Oxidoreductase</keyword>
<evidence type="ECO:0000256" key="1">
    <source>
        <dbReference type="ARBA" id="ARBA00005005"/>
    </source>
</evidence>
<evidence type="ECO:0000256" key="8">
    <source>
        <dbReference type="ARBA" id="ARBA00023098"/>
    </source>
</evidence>
<evidence type="ECO:0000256" key="9">
    <source>
        <dbReference type="ARBA" id="ARBA00023239"/>
    </source>
</evidence>
<dbReference type="UniPathway" id="UPA00659"/>
<dbReference type="GO" id="GO:0004300">
    <property type="term" value="F:enoyl-CoA hydratase activity"/>
    <property type="evidence" value="ECO:0007669"/>
    <property type="project" value="UniProtKB-EC"/>
</dbReference>
<reference evidence="13 14" key="1">
    <citation type="submission" date="2017-12" db="EMBL/GenBank/DDBJ databases">
        <title>Sequencing, de novo assembly and annotation of complete genome of a new Thraustochytrid species, strain FCC1311.</title>
        <authorList>
            <person name="Sedici K."/>
            <person name="Godart F."/>
            <person name="Aiese Cigliano R."/>
            <person name="Sanseverino W."/>
            <person name="Barakat M."/>
            <person name="Ortet P."/>
            <person name="Marechal E."/>
            <person name="Cagnac O."/>
            <person name="Amato A."/>
        </authorList>
    </citation>
    <scope>NUCLEOTIDE SEQUENCE [LARGE SCALE GENOMIC DNA]</scope>
</reference>
<dbReference type="InParanoid" id="A0A2R5G6Q9"/>
<dbReference type="Gene3D" id="3.90.226.10">
    <property type="entry name" value="2-enoyl-CoA Hydratase, Chain A, domain 1"/>
    <property type="match status" value="1"/>
</dbReference>
<gene>
    <name evidence="13" type="ORF">FCC1311_079451</name>
</gene>
<dbReference type="GO" id="GO:0016507">
    <property type="term" value="C:mitochondrial fatty acid beta-oxidation multienzyme complex"/>
    <property type="evidence" value="ECO:0007669"/>
    <property type="project" value="TreeGrafter"/>
</dbReference>
<dbReference type="Gene3D" id="3.40.50.720">
    <property type="entry name" value="NAD(P)-binding Rossmann-like Domain"/>
    <property type="match status" value="1"/>
</dbReference>
<dbReference type="InterPro" id="IPR001753">
    <property type="entry name" value="Enoyl-CoA_hydra/iso"/>
</dbReference>
<evidence type="ECO:0000256" key="5">
    <source>
        <dbReference type="ARBA" id="ARBA00022832"/>
    </source>
</evidence>
<dbReference type="InterPro" id="IPR029045">
    <property type="entry name" value="ClpP/crotonase-like_dom_sf"/>
</dbReference>
<dbReference type="InterPro" id="IPR050136">
    <property type="entry name" value="FA_oxidation_alpha_subunit"/>
</dbReference>
<keyword evidence="7" id="KW-0520">NAD</keyword>
<evidence type="ECO:0000256" key="10">
    <source>
        <dbReference type="ARBA" id="ARBA00023268"/>
    </source>
</evidence>
<keyword evidence="8" id="KW-0443">Lipid metabolism</keyword>
<dbReference type="CDD" id="cd06558">
    <property type="entry name" value="crotonase-like"/>
    <property type="match status" value="1"/>
</dbReference>
<evidence type="ECO:0000313" key="13">
    <source>
        <dbReference type="EMBL" id="GBG26215.1"/>
    </source>
</evidence>
<dbReference type="InterPro" id="IPR006108">
    <property type="entry name" value="3HC_DH_C"/>
</dbReference>
<dbReference type="EC" id="4.2.1.17" evidence="4"/>
<evidence type="ECO:0000256" key="2">
    <source>
        <dbReference type="ARBA" id="ARBA00007005"/>
    </source>
</evidence>
<evidence type="ECO:0000256" key="4">
    <source>
        <dbReference type="ARBA" id="ARBA00012076"/>
    </source>
</evidence>
<name>A0A2R5G6Q9_9STRA</name>
<keyword evidence="14" id="KW-1185">Reference proteome</keyword>
<evidence type="ECO:0000256" key="3">
    <source>
        <dbReference type="ARBA" id="ARBA00008750"/>
    </source>
</evidence>
<keyword evidence="9" id="KW-0456">Lyase</keyword>
<dbReference type="GO" id="GO:0016509">
    <property type="term" value="F:long-chain (3S)-3-hydroxyacyl-CoA dehydrogenase (NAD+) activity"/>
    <property type="evidence" value="ECO:0007669"/>
    <property type="project" value="TreeGrafter"/>
</dbReference>
<dbReference type="Pfam" id="PF00378">
    <property type="entry name" value="ECH_1"/>
    <property type="match status" value="1"/>
</dbReference>
<evidence type="ECO:0000256" key="6">
    <source>
        <dbReference type="ARBA" id="ARBA00023002"/>
    </source>
</evidence>
<dbReference type="Pfam" id="PF02737">
    <property type="entry name" value="3HCDH_N"/>
    <property type="match status" value="1"/>
</dbReference>
<dbReference type="OrthoDB" id="10004768at2759"/>
<dbReference type="PANTHER" id="PTHR43612">
    <property type="entry name" value="TRIFUNCTIONAL ENZYME SUBUNIT ALPHA"/>
    <property type="match status" value="1"/>
</dbReference>
<dbReference type="InterPro" id="IPR006176">
    <property type="entry name" value="3-OHacyl-CoA_DH_NAD-bd"/>
</dbReference>
<protein>
    <recommendedName>
        <fullName evidence="4">enoyl-CoA hydratase</fullName>
        <ecNumber evidence="4">4.2.1.17</ecNumber>
    </recommendedName>
</protein>
<dbReference type="GO" id="GO:0070403">
    <property type="term" value="F:NAD+ binding"/>
    <property type="evidence" value="ECO:0007669"/>
    <property type="project" value="InterPro"/>
</dbReference>
<dbReference type="GO" id="GO:0006635">
    <property type="term" value="P:fatty acid beta-oxidation"/>
    <property type="evidence" value="ECO:0007669"/>
    <property type="project" value="UniProtKB-UniPathway"/>
</dbReference>
<dbReference type="PANTHER" id="PTHR43612:SF3">
    <property type="entry name" value="TRIFUNCTIONAL ENZYME SUBUNIT ALPHA, MITOCHONDRIAL"/>
    <property type="match status" value="1"/>
</dbReference>